<dbReference type="EMBL" id="CP022657">
    <property type="protein sequence ID" value="ASS74407.1"/>
    <property type="molecule type" value="Genomic_DNA"/>
</dbReference>
<feature type="transmembrane region" description="Helical" evidence="2">
    <location>
        <begin position="58"/>
        <end position="80"/>
    </location>
</feature>
<evidence type="ECO:0000256" key="1">
    <source>
        <dbReference type="SAM" id="MobiDB-lite"/>
    </source>
</evidence>
<keyword evidence="4" id="KW-1185">Reference proteome</keyword>
<feature type="compositionally biased region" description="Low complexity" evidence="1">
    <location>
        <begin position="96"/>
        <end position="108"/>
    </location>
</feature>
<sequence length="293" mass="33217">MATDERKDKLCSESNEAGFFEALQAVDEQAGALSLDTPGERWTPQNTKSSANKKRAPFWVLILVGASLLGNLGFGAMFLMNRQTEPAPSAEPITKPQPQSEQPEQSEQQKIEVPTTSFIPKSVVWNKKQLETLSDAKRREVESQLAQLPTGRYFVSGFFNLLFVPGVSEMEIDADGKLKVRMFVHNGYLRNFTLKRIAISAYYHESVVFNGTLNGPLDEWLPGEVRMLEMVFSPDEMKDMKLMKNLVEYKDEQQKLLFQARFAIDEPNLMSPLVSEPVWMYFNAHTALMKNVP</sequence>
<keyword evidence="2" id="KW-0472">Membrane</keyword>
<gene>
    <name evidence="3" type="ORF">CIG75_05010</name>
</gene>
<name>A0A223CZA7_9BACL</name>
<dbReference type="RefSeq" id="WP_094235659.1">
    <property type="nucleotide sequence ID" value="NZ_CP022657.1"/>
</dbReference>
<keyword evidence="2" id="KW-0812">Transmembrane</keyword>
<proteinExistence type="predicted"/>
<reference evidence="3 4" key="1">
    <citation type="journal article" date="2015" name="Int. J. Syst. Evol. Microbiol.">
        <title>Tumebacillus algifaecis sp. nov., isolated from decomposing algal scum.</title>
        <authorList>
            <person name="Wu Y.F."/>
            <person name="Zhang B."/>
            <person name="Xing P."/>
            <person name="Wu Q.L."/>
            <person name="Liu S.J."/>
        </authorList>
    </citation>
    <scope>NUCLEOTIDE SEQUENCE [LARGE SCALE GENOMIC DNA]</scope>
    <source>
        <strain evidence="3 4">THMBR28</strain>
    </source>
</reference>
<evidence type="ECO:0000256" key="2">
    <source>
        <dbReference type="SAM" id="Phobius"/>
    </source>
</evidence>
<keyword evidence="2" id="KW-1133">Transmembrane helix</keyword>
<dbReference type="AlphaFoldDB" id="A0A223CZA7"/>
<evidence type="ECO:0000313" key="3">
    <source>
        <dbReference type="EMBL" id="ASS74407.1"/>
    </source>
</evidence>
<feature type="region of interest" description="Disordered" evidence="1">
    <location>
        <begin position="86"/>
        <end position="112"/>
    </location>
</feature>
<dbReference type="KEGG" id="tab:CIG75_05010"/>
<dbReference type="OrthoDB" id="2380571at2"/>
<evidence type="ECO:0000313" key="4">
    <source>
        <dbReference type="Proteomes" id="UP000214688"/>
    </source>
</evidence>
<accession>A0A223CZA7</accession>
<organism evidence="3 4">
    <name type="scientific">Tumebacillus algifaecis</name>
    <dbReference type="NCBI Taxonomy" id="1214604"/>
    <lineage>
        <taxon>Bacteria</taxon>
        <taxon>Bacillati</taxon>
        <taxon>Bacillota</taxon>
        <taxon>Bacilli</taxon>
        <taxon>Bacillales</taxon>
        <taxon>Alicyclobacillaceae</taxon>
        <taxon>Tumebacillus</taxon>
    </lineage>
</organism>
<protein>
    <submittedName>
        <fullName evidence="3">Uncharacterized protein</fullName>
    </submittedName>
</protein>
<dbReference type="Proteomes" id="UP000214688">
    <property type="component" value="Chromosome"/>
</dbReference>